<feature type="compositionally biased region" description="Basic and acidic residues" evidence="1">
    <location>
        <begin position="658"/>
        <end position="679"/>
    </location>
</feature>
<feature type="region of interest" description="Disordered" evidence="1">
    <location>
        <begin position="1"/>
        <end position="130"/>
    </location>
</feature>
<proteinExistence type="predicted"/>
<dbReference type="OrthoDB" id="3564436at2759"/>
<protein>
    <submittedName>
        <fullName evidence="2">Uncharacterized protein</fullName>
    </submittedName>
</protein>
<feature type="region of interest" description="Disordered" evidence="1">
    <location>
        <begin position="472"/>
        <end position="506"/>
    </location>
</feature>
<feature type="compositionally biased region" description="Polar residues" evidence="1">
    <location>
        <begin position="472"/>
        <end position="482"/>
    </location>
</feature>
<feature type="compositionally biased region" description="Basic residues" evidence="1">
    <location>
        <begin position="485"/>
        <end position="501"/>
    </location>
</feature>
<dbReference type="AlphaFoldDB" id="S3CQ18"/>
<evidence type="ECO:0000313" key="2">
    <source>
        <dbReference type="EMBL" id="EPE27229.1"/>
    </source>
</evidence>
<accession>S3CQ18</accession>
<feature type="compositionally biased region" description="Basic and acidic residues" evidence="1">
    <location>
        <begin position="633"/>
        <end position="647"/>
    </location>
</feature>
<sequence length="710" mass="78263">MPQASENRHPRIAIRSTLAKKPSRVALREPKASPVKGAVNAKPTGNVGRDSPAGSIRTKQPEKPNLGSPTKRPTKGSVETPPPTKTSLRSTKAFVVKTYEVIEDDLAPRNPTKGSDNGQHSDHSSHSHPVLAIGGLSESTKNMFMAHQGKKQATPPIPLKDPRRRLLGTNNTDADDEGSETFEDSIRSALATPGTHNYHQRAQTPTSVKSVRWDPAVVSVGRITSGAKPALDDSPWVFPPSTTKEQTSITDVLKTLSRLKKEDQQTLRDYLRDLGSPESEDRSSITQRPSREETNERFGLDGMFAKKLNPEASVFRKVLGPKKQTEKQENPNTNPQLESLGETKQAREPNEPVVVTSTPRKGLKMDIPHRQKVERSSKEPTWINIYNPPSAKDMPAGFSNFASNPLNRNGPELSQPLPAPASNLMPLTSGWHGGLYDPQQTVWVPMPIFPTPHGFQALPMIPPHLWNNTFSHRNQLPFNDQNGAAHKRPPYNPRRPPHKSKSANGPLVDVSLANVPPEWGPGRVAQPVDEAWGQSLINQFSSKYPRTGKVDIKAKYQAPGQMRQAAAIQQELELLIYTEKEKAAAMGKAGLARPKPPVSRKEPKITVVEKGSFSSENEPLSSQAQPEVLGYEQPKKEPELTVVEKRPSPAMSNPFSTPEKKHVSRREPSVTIVEKRSSSDDDPFTCSTKSNLLASFASSTNTVQKSWEQW</sequence>
<dbReference type="RefSeq" id="XP_008086419.1">
    <property type="nucleotide sequence ID" value="XM_008088228.1"/>
</dbReference>
<feature type="region of interest" description="Disordered" evidence="1">
    <location>
        <begin position="320"/>
        <end position="355"/>
    </location>
</feature>
<dbReference type="KEGG" id="glz:GLAREA_03144"/>
<dbReference type="GeneID" id="19462199"/>
<feature type="region of interest" description="Disordered" evidence="1">
    <location>
        <begin position="271"/>
        <end position="299"/>
    </location>
</feature>
<feature type="compositionally biased region" description="Basic and acidic residues" evidence="1">
    <location>
        <begin position="279"/>
        <end position="299"/>
    </location>
</feature>
<dbReference type="HOGENOM" id="CLU_388853_0_0_1"/>
<name>S3CQ18_GLAL2</name>
<dbReference type="OMA" id="PTWINIY"/>
<dbReference type="Proteomes" id="UP000016922">
    <property type="component" value="Unassembled WGS sequence"/>
</dbReference>
<feature type="compositionally biased region" description="Polar residues" evidence="1">
    <location>
        <begin position="612"/>
        <end position="625"/>
    </location>
</feature>
<feature type="region of interest" description="Disordered" evidence="1">
    <location>
        <begin position="149"/>
        <end position="180"/>
    </location>
</feature>
<evidence type="ECO:0000256" key="1">
    <source>
        <dbReference type="SAM" id="MobiDB-lite"/>
    </source>
</evidence>
<feature type="region of interest" description="Disordered" evidence="1">
    <location>
        <begin position="609"/>
        <end position="687"/>
    </location>
</feature>
<gene>
    <name evidence="2" type="ORF">GLAREA_03144</name>
</gene>
<dbReference type="EMBL" id="KE145370">
    <property type="protein sequence ID" value="EPE27229.1"/>
    <property type="molecule type" value="Genomic_DNA"/>
</dbReference>
<keyword evidence="3" id="KW-1185">Reference proteome</keyword>
<organism evidence="2 3">
    <name type="scientific">Glarea lozoyensis (strain ATCC 20868 / MF5171)</name>
    <dbReference type="NCBI Taxonomy" id="1116229"/>
    <lineage>
        <taxon>Eukaryota</taxon>
        <taxon>Fungi</taxon>
        <taxon>Dikarya</taxon>
        <taxon>Ascomycota</taxon>
        <taxon>Pezizomycotina</taxon>
        <taxon>Leotiomycetes</taxon>
        <taxon>Helotiales</taxon>
        <taxon>Helotiaceae</taxon>
        <taxon>Glarea</taxon>
    </lineage>
</organism>
<evidence type="ECO:0000313" key="3">
    <source>
        <dbReference type="Proteomes" id="UP000016922"/>
    </source>
</evidence>
<reference evidence="2 3" key="1">
    <citation type="journal article" date="2013" name="BMC Genomics">
        <title>Genomics-driven discovery of the pneumocandin biosynthetic gene cluster in the fungus Glarea lozoyensis.</title>
        <authorList>
            <person name="Chen L."/>
            <person name="Yue Q."/>
            <person name="Zhang X."/>
            <person name="Xiang M."/>
            <person name="Wang C."/>
            <person name="Li S."/>
            <person name="Che Y."/>
            <person name="Ortiz-Lopez F.J."/>
            <person name="Bills G.F."/>
            <person name="Liu X."/>
            <person name="An Z."/>
        </authorList>
    </citation>
    <scope>NUCLEOTIDE SEQUENCE [LARGE SCALE GENOMIC DNA]</scope>
    <source>
        <strain evidence="3">ATCC 20868 / MF5171</strain>
    </source>
</reference>